<organism evidence="4 5">
    <name type="scientific">Vibrio aquimaris</name>
    <dbReference type="NCBI Taxonomy" id="2587862"/>
    <lineage>
        <taxon>Bacteria</taxon>
        <taxon>Pseudomonadati</taxon>
        <taxon>Pseudomonadota</taxon>
        <taxon>Gammaproteobacteria</taxon>
        <taxon>Vibrionales</taxon>
        <taxon>Vibrionaceae</taxon>
        <taxon>Vibrio</taxon>
    </lineage>
</organism>
<name>A0A5P9CFA3_9VIBR</name>
<dbReference type="Gene3D" id="1.10.10.10">
    <property type="entry name" value="Winged helix-like DNA-binding domain superfamily/Winged helix DNA-binding domain"/>
    <property type="match status" value="1"/>
</dbReference>
<dbReference type="Gene3D" id="3.50.30.90">
    <property type="match status" value="1"/>
</dbReference>
<evidence type="ECO:0008006" key="6">
    <source>
        <dbReference type="Google" id="ProtNLM"/>
    </source>
</evidence>
<reference evidence="4 5" key="1">
    <citation type="submission" date="2019-10" db="EMBL/GenBank/DDBJ databases">
        <title>Complete genome sequence of Vibrio sp. strain THAF100, isolated from non-filtered water from the water column of tank 6 of a marine aquarium containing stony-coral fragments. Water maintained at 26 degree C.</title>
        <authorList>
            <person name="Ruckert C."/>
            <person name="Franco A."/>
            <person name="Kalinowski J."/>
            <person name="Glaeser S."/>
        </authorList>
    </citation>
    <scope>NUCLEOTIDE SEQUENCE [LARGE SCALE GENOMIC DNA]</scope>
    <source>
        <strain evidence="4 5">THAF100</strain>
    </source>
</reference>
<evidence type="ECO:0000259" key="3">
    <source>
        <dbReference type="Pfam" id="PF16254"/>
    </source>
</evidence>
<dbReference type="OrthoDB" id="9765654at2"/>
<dbReference type="Gene3D" id="3.40.630.10">
    <property type="entry name" value="Zn peptidases"/>
    <property type="match status" value="1"/>
</dbReference>
<evidence type="ECO:0000313" key="5">
    <source>
        <dbReference type="Proteomes" id="UP000326936"/>
    </source>
</evidence>
<dbReference type="InterPro" id="IPR036388">
    <property type="entry name" value="WH-like_DNA-bd_sf"/>
</dbReference>
<dbReference type="EMBL" id="CP045350">
    <property type="protein sequence ID" value="QFT24866.1"/>
    <property type="molecule type" value="Genomic_DNA"/>
</dbReference>
<feature type="domain" description="DUF4910" evidence="3">
    <location>
        <begin position="11"/>
        <end position="351"/>
    </location>
</feature>
<dbReference type="InterPro" id="IPR012353">
    <property type="entry name" value="UCP015244"/>
</dbReference>
<gene>
    <name evidence="4" type="ORF">FIV01_00100</name>
</gene>
<evidence type="ECO:0000259" key="1">
    <source>
        <dbReference type="Pfam" id="PF09940"/>
    </source>
</evidence>
<dbReference type="InterPro" id="IPR032589">
    <property type="entry name" value="DUF4910"/>
</dbReference>
<feature type="domain" description="UCP01524 winged helix-turn-helix" evidence="2">
    <location>
        <begin position="356"/>
        <end position="426"/>
    </location>
</feature>
<dbReference type="Pfam" id="PF16221">
    <property type="entry name" value="HTH_47"/>
    <property type="match status" value="1"/>
</dbReference>
<dbReference type="InterPro" id="IPR032610">
    <property type="entry name" value="DUF2172"/>
</dbReference>
<dbReference type="Pfam" id="PF09940">
    <property type="entry name" value="DUF2172"/>
    <property type="match status" value="1"/>
</dbReference>
<dbReference type="SUPFAM" id="SSF53187">
    <property type="entry name" value="Zn-dependent exopeptidases"/>
    <property type="match status" value="1"/>
</dbReference>
<sequence length="431" mass="48778">MSSIKVGSEMHELGKRLFPINRSLTGAGVRETLSILKEELPALEVLSVPSGTQVFDWVVPNEWTIHDAYVLNSQGERVIDFQANNLHVVGYSVPIKETFSREELFKKLYTLPEQPDAIPYITSYYSENWGFCTSENHKNTLPDDTYEVVIDSELKPGCLNYAELIIPGESDKEVFISTYICHPSMANNELSGPLVTTYIAKWLMQQDSLKYTYRIVFIPETIGSVVYLSKHHEHLKNNVVAGFNVTCIGDDKTYSYLPSRTGNTLSDKAATHTLRHLYPDYKSYSWLDRGSDERQYCAPGIDLPIATIMRSKYGEYPEYHTSLDDLTFVTPSGLEGGYIALRNAIYIVEKDFIPKMTVLCEPQLGKRGLYPNTSSKDTKSKVAAMMDMISYCDGSMSLLEIANKIDQPFSKLYPICEQFIEAGLIEIFKEK</sequence>
<dbReference type="KEGG" id="vaq:FIV01_00100"/>
<evidence type="ECO:0000259" key="2">
    <source>
        <dbReference type="Pfam" id="PF16221"/>
    </source>
</evidence>
<protein>
    <recommendedName>
        <fullName evidence="6">Polysaccharide biosynthesis protein with aminopeptidase-like domain protein</fullName>
    </recommendedName>
</protein>
<feature type="domain" description="DUF2172" evidence="1">
    <location>
        <begin position="62"/>
        <end position="153"/>
    </location>
</feature>
<dbReference type="Pfam" id="PF16254">
    <property type="entry name" value="DUF4910"/>
    <property type="match status" value="1"/>
</dbReference>
<dbReference type="InterPro" id="IPR032622">
    <property type="entry name" value="UCP01524_HTH"/>
</dbReference>
<dbReference type="PIRSF" id="PIRSF015244">
    <property type="entry name" value="UCP015244"/>
    <property type="match status" value="1"/>
</dbReference>
<proteinExistence type="predicted"/>
<accession>A0A5P9CFA3</accession>
<dbReference type="RefSeq" id="WP_152429201.1">
    <property type="nucleotide sequence ID" value="NZ_CBCSDK010000020.1"/>
</dbReference>
<dbReference type="AlphaFoldDB" id="A0A5P9CFA3"/>
<dbReference type="Proteomes" id="UP000326936">
    <property type="component" value="Chromosome"/>
</dbReference>
<keyword evidence="5" id="KW-1185">Reference proteome</keyword>
<evidence type="ECO:0000313" key="4">
    <source>
        <dbReference type="EMBL" id="QFT24866.1"/>
    </source>
</evidence>